<dbReference type="Proteomes" id="UP000824120">
    <property type="component" value="Chromosome 11"/>
</dbReference>
<comment type="caution">
    <text evidence="3">The sequence shown here is derived from an EMBL/GenBank/DDBJ whole genome shotgun (WGS) entry which is preliminary data.</text>
</comment>
<dbReference type="GO" id="GO:0030544">
    <property type="term" value="F:Hsp70 protein binding"/>
    <property type="evidence" value="ECO:0007669"/>
    <property type="project" value="TreeGrafter"/>
</dbReference>
<protein>
    <submittedName>
        <fullName evidence="3">Uncharacterized protein</fullName>
    </submittedName>
</protein>
<evidence type="ECO:0000313" key="4">
    <source>
        <dbReference type="Proteomes" id="UP000824120"/>
    </source>
</evidence>
<keyword evidence="4" id="KW-1185">Reference proteome</keyword>
<name>A0A9J5WRI6_SOLCO</name>
<proteinExistence type="predicted"/>
<dbReference type="PANTHER" id="PTHR45883">
    <property type="entry name" value="HSC70-INTERACTING PROTEIN"/>
    <property type="match status" value="1"/>
</dbReference>
<evidence type="ECO:0000256" key="1">
    <source>
        <dbReference type="ARBA" id="ARBA00022737"/>
    </source>
</evidence>
<dbReference type="SUPFAM" id="SSF48452">
    <property type="entry name" value="TPR-like"/>
    <property type="match status" value="1"/>
</dbReference>
<keyword evidence="2" id="KW-0802">TPR repeat</keyword>
<dbReference type="GO" id="GO:0000118">
    <property type="term" value="C:histone deacetylase complex"/>
    <property type="evidence" value="ECO:0007669"/>
    <property type="project" value="TreeGrafter"/>
</dbReference>
<evidence type="ECO:0000256" key="2">
    <source>
        <dbReference type="ARBA" id="ARBA00022803"/>
    </source>
</evidence>
<dbReference type="InterPro" id="IPR011990">
    <property type="entry name" value="TPR-like_helical_dom_sf"/>
</dbReference>
<dbReference type="AlphaFoldDB" id="A0A9J5WRI6"/>
<dbReference type="Gene3D" id="1.25.40.10">
    <property type="entry name" value="Tetratricopeptide repeat domain"/>
    <property type="match status" value="1"/>
</dbReference>
<organism evidence="3 4">
    <name type="scientific">Solanum commersonii</name>
    <name type="common">Commerson's wild potato</name>
    <name type="synonym">Commerson's nightshade</name>
    <dbReference type="NCBI Taxonomy" id="4109"/>
    <lineage>
        <taxon>Eukaryota</taxon>
        <taxon>Viridiplantae</taxon>
        <taxon>Streptophyta</taxon>
        <taxon>Embryophyta</taxon>
        <taxon>Tracheophyta</taxon>
        <taxon>Spermatophyta</taxon>
        <taxon>Magnoliopsida</taxon>
        <taxon>eudicotyledons</taxon>
        <taxon>Gunneridae</taxon>
        <taxon>Pentapetalae</taxon>
        <taxon>asterids</taxon>
        <taxon>lamiids</taxon>
        <taxon>Solanales</taxon>
        <taxon>Solanaceae</taxon>
        <taxon>Solanoideae</taxon>
        <taxon>Solaneae</taxon>
        <taxon>Solanum</taxon>
    </lineage>
</organism>
<evidence type="ECO:0000313" key="3">
    <source>
        <dbReference type="EMBL" id="KAG5577624.1"/>
    </source>
</evidence>
<keyword evidence="1" id="KW-0677">Repeat</keyword>
<dbReference type="OrthoDB" id="533763at2759"/>
<sequence>MKIECDNQRGQAELKLNPNPTILYARRANVFIKLKKPNATIRDVDAALNVNLESEKGYKVRGMAWSMLGLCKYAASDLRVASIIDSDEEIAKILIKVEPNACKIEEHCQKYQQLQEEDRSRD</sequence>
<gene>
    <name evidence="3" type="ORF">H5410_057758</name>
</gene>
<dbReference type="PANTHER" id="PTHR45883:SF7">
    <property type="entry name" value="TPR REPEAT-CONTAINING THIOREDOXIN TDX"/>
    <property type="match status" value="1"/>
</dbReference>
<dbReference type="EMBL" id="JACXVP010000011">
    <property type="protein sequence ID" value="KAG5577624.1"/>
    <property type="molecule type" value="Genomic_DNA"/>
</dbReference>
<accession>A0A9J5WRI6</accession>
<reference evidence="3 4" key="1">
    <citation type="submission" date="2020-09" db="EMBL/GenBank/DDBJ databases">
        <title>De no assembly of potato wild relative species, Solanum commersonii.</title>
        <authorList>
            <person name="Cho K."/>
        </authorList>
    </citation>
    <scope>NUCLEOTIDE SEQUENCE [LARGE SCALE GENOMIC DNA]</scope>
    <source>
        <strain evidence="3">LZ3.2</strain>
        <tissue evidence="3">Leaf</tissue>
    </source>
</reference>